<name>A0A0F9DG16_9ZZZZ</name>
<gene>
    <name evidence="2" type="ORF">LCGC14_2203850</name>
</gene>
<proteinExistence type="predicted"/>
<sequence length="70" mass="7796">MERQSVSSSNLSSVGYDESTETLEVQFHNGSVFQYHDVPAETHGQLVNARSVGSFFSSNIRNSFEHSKQS</sequence>
<comment type="caution">
    <text evidence="2">The sequence shown here is derived from an EMBL/GenBank/DDBJ whole genome shotgun (WGS) entry which is preliminary data.</text>
</comment>
<feature type="domain" description="KTSC" evidence="1">
    <location>
        <begin position="7"/>
        <end position="64"/>
    </location>
</feature>
<dbReference type="Pfam" id="PF13619">
    <property type="entry name" value="KTSC"/>
    <property type="match status" value="1"/>
</dbReference>
<dbReference type="AlphaFoldDB" id="A0A0F9DG16"/>
<dbReference type="EMBL" id="LAZR01029100">
    <property type="protein sequence ID" value="KKL60584.1"/>
    <property type="molecule type" value="Genomic_DNA"/>
</dbReference>
<organism evidence="2">
    <name type="scientific">marine sediment metagenome</name>
    <dbReference type="NCBI Taxonomy" id="412755"/>
    <lineage>
        <taxon>unclassified sequences</taxon>
        <taxon>metagenomes</taxon>
        <taxon>ecological metagenomes</taxon>
    </lineage>
</organism>
<reference evidence="2" key="1">
    <citation type="journal article" date="2015" name="Nature">
        <title>Complex archaea that bridge the gap between prokaryotes and eukaryotes.</title>
        <authorList>
            <person name="Spang A."/>
            <person name="Saw J.H."/>
            <person name="Jorgensen S.L."/>
            <person name="Zaremba-Niedzwiedzka K."/>
            <person name="Martijn J."/>
            <person name="Lind A.E."/>
            <person name="van Eijk R."/>
            <person name="Schleper C."/>
            <person name="Guy L."/>
            <person name="Ettema T.J."/>
        </authorList>
    </citation>
    <scope>NUCLEOTIDE SEQUENCE</scope>
</reference>
<accession>A0A0F9DG16</accession>
<protein>
    <recommendedName>
        <fullName evidence="1">KTSC domain-containing protein</fullName>
    </recommendedName>
</protein>
<evidence type="ECO:0000313" key="2">
    <source>
        <dbReference type="EMBL" id="KKL60584.1"/>
    </source>
</evidence>
<evidence type="ECO:0000259" key="1">
    <source>
        <dbReference type="Pfam" id="PF13619"/>
    </source>
</evidence>
<dbReference type="InterPro" id="IPR025309">
    <property type="entry name" value="KTSC_dom"/>
</dbReference>